<dbReference type="Proteomes" id="UP000031967">
    <property type="component" value="Unassembled WGS sequence"/>
</dbReference>
<dbReference type="PANTHER" id="PTHR11560">
    <property type="entry name" value="39S RIBOSOMAL PROTEIN L10, MITOCHONDRIAL"/>
    <property type="match status" value="1"/>
</dbReference>
<comment type="subunit">
    <text evidence="5">Part of the ribosomal stalk of the 50S ribosomal subunit. The N-terminus interacts with L11 and the large rRNA to form the base of the stalk. The C-terminus forms an elongated spine to which L12 dimers bind in a sequential fashion forming a multimeric L10(L12)X complex.</text>
</comment>
<evidence type="ECO:0000256" key="1">
    <source>
        <dbReference type="ARBA" id="ARBA00008889"/>
    </source>
</evidence>
<dbReference type="Pfam" id="PF00466">
    <property type="entry name" value="Ribosomal_L10"/>
    <property type="match status" value="1"/>
</dbReference>
<comment type="caution">
    <text evidence="6">The sequence shown here is derived from an EMBL/GenBank/DDBJ whole genome shotgun (WGS) entry which is preliminary data.</text>
</comment>
<dbReference type="SUPFAM" id="SSF160369">
    <property type="entry name" value="Ribosomal protein L10-like"/>
    <property type="match status" value="1"/>
</dbReference>
<evidence type="ECO:0000256" key="4">
    <source>
        <dbReference type="ARBA" id="ARBA00035202"/>
    </source>
</evidence>
<dbReference type="EMBL" id="JXAK01000063">
    <property type="protein sequence ID" value="KIL38389.1"/>
    <property type="molecule type" value="Genomic_DNA"/>
</dbReference>
<proteinExistence type="inferred from homology"/>
<accession>A0ABR5ABI5</accession>
<dbReference type="InterPro" id="IPR002363">
    <property type="entry name" value="Ribosomal_uL10_CS_bac"/>
</dbReference>
<dbReference type="HAMAP" id="MF_00362">
    <property type="entry name" value="Ribosomal_uL10"/>
    <property type="match status" value="1"/>
</dbReference>
<gene>
    <name evidence="5" type="primary">rplJ</name>
    <name evidence="6" type="ORF">SD70_26705</name>
</gene>
<dbReference type="GO" id="GO:0005840">
    <property type="term" value="C:ribosome"/>
    <property type="evidence" value="ECO:0007669"/>
    <property type="project" value="UniProtKB-KW"/>
</dbReference>
<dbReference type="Gene3D" id="6.10.250.290">
    <property type="match status" value="1"/>
</dbReference>
<keyword evidence="7" id="KW-1185">Reference proteome</keyword>
<name>A0ABR5ABI5_9BACL</name>
<keyword evidence="5" id="KW-0699">rRNA-binding</keyword>
<dbReference type="NCBIfam" id="NF000955">
    <property type="entry name" value="PRK00099.1-1"/>
    <property type="match status" value="1"/>
</dbReference>
<evidence type="ECO:0000313" key="7">
    <source>
        <dbReference type="Proteomes" id="UP000031967"/>
    </source>
</evidence>
<keyword evidence="2 5" id="KW-0689">Ribosomal protein</keyword>
<evidence type="ECO:0000256" key="3">
    <source>
        <dbReference type="ARBA" id="ARBA00023274"/>
    </source>
</evidence>
<comment type="similarity">
    <text evidence="1 5">Belongs to the universal ribosomal protein uL10 family.</text>
</comment>
<dbReference type="CDD" id="cd05797">
    <property type="entry name" value="Ribosomal_L10"/>
    <property type="match status" value="1"/>
</dbReference>
<organism evidence="6 7">
    <name type="scientific">Gordoniibacillus kamchatkensis</name>
    <dbReference type="NCBI Taxonomy" id="1590651"/>
    <lineage>
        <taxon>Bacteria</taxon>
        <taxon>Bacillati</taxon>
        <taxon>Bacillota</taxon>
        <taxon>Bacilli</taxon>
        <taxon>Bacillales</taxon>
        <taxon>Paenibacillaceae</taxon>
        <taxon>Gordoniibacillus</taxon>
    </lineage>
</organism>
<evidence type="ECO:0000313" key="6">
    <source>
        <dbReference type="EMBL" id="KIL38389.1"/>
    </source>
</evidence>
<dbReference type="InterPro" id="IPR001790">
    <property type="entry name" value="Ribosomal_uL10"/>
</dbReference>
<dbReference type="InterPro" id="IPR047865">
    <property type="entry name" value="Ribosomal_uL10_bac_type"/>
</dbReference>
<dbReference type="PROSITE" id="PS01109">
    <property type="entry name" value="RIBOSOMAL_L10"/>
    <property type="match status" value="1"/>
</dbReference>
<dbReference type="Gene3D" id="3.30.70.1730">
    <property type="match status" value="1"/>
</dbReference>
<dbReference type="InterPro" id="IPR022973">
    <property type="entry name" value="Ribosomal_uL10_bac"/>
</dbReference>
<evidence type="ECO:0000256" key="5">
    <source>
        <dbReference type="HAMAP-Rule" id="MF_00362"/>
    </source>
</evidence>
<dbReference type="RefSeq" id="WP_041051306.1">
    <property type="nucleotide sequence ID" value="NZ_JXAK01000063.1"/>
</dbReference>
<keyword evidence="5" id="KW-0694">RNA-binding</keyword>
<keyword evidence="3 5" id="KW-0687">Ribonucleoprotein</keyword>
<reference evidence="6 7" key="1">
    <citation type="submission" date="2014-12" db="EMBL/GenBank/DDBJ databases">
        <title>Draft genome sequence of Paenibacillus kamchatkensis strain B-2647.</title>
        <authorList>
            <person name="Karlyshev A.V."/>
            <person name="Kudryashova E.B."/>
        </authorList>
    </citation>
    <scope>NUCLEOTIDE SEQUENCE [LARGE SCALE GENOMIC DNA]</scope>
    <source>
        <strain evidence="6 7">VKM B-2647</strain>
    </source>
</reference>
<sequence length="170" mass="18111">MPNAKVLEQKSQAVAEVAEKLKGCSCTIVTDYRGLTVAQVTELRKSLREAGVEFQVLKNTLARRATANAELTDLDAHLTGPTAIAFSKEDVVAPAKILTDFAKKNEALKVKGGVVEGRVVDLSQIQALANLPSREGLLSMLLSVLQAPMRNFALAVKAVAEKQEGGAQQA</sequence>
<protein>
    <recommendedName>
        <fullName evidence="4 5">Large ribosomal subunit protein uL10</fullName>
    </recommendedName>
</protein>
<dbReference type="InterPro" id="IPR043141">
    <property type="entry name" value="Ribosomal_uL10-like_sf"/>
</dbReference>
<comment type="function">
    <text evidence="5">Forms part of the ribosomal stalk, playing a central role in the interaction of the ribosome with GTP-bound translation factors.</text>
</comment>
<evidence type="ECO:0000256" key="2">
    <source>
        <dbReference type="ARBA" id="ARBA00022980"/>
    </source>
</evidence>